<feature type="binding site" evidence="14 15">
    <location>
        <position position="104"/>
    </location>
    <ligand>
        <name>ATP</name>
        <dbReference type="ChEBI" id="CHEBI:30616"/>
    </ligand>
</feature>
<dbReference type="FunFam" id="3.30.70.141:FF:000001">
    <property type="entry name" value="Nucleoside diphosphate kinase"/>
    <property type="match status" value="1"/>
</dbReference>
<feature type="binding site" evidence="14 15">
    <location>
        <position position="59"/>
    </location>
    <ligand>
        <name>ATP</name>
        <dbReference type="ChEBI" id="CHEBI:30616"/>
    </ligand>
</feature>
<comment type="cofactor">
    <cofactor evidence="14">
        <name>Mg(2+)</name>
        <dbReference type="ChEBI" id="CHEBI:18420"/>
    </cofactor>
</comment>
<dbReference type="GO" id="GO:0005737">
    <property type="term" value="C:cytoplasm"/>
    <property type="evidence" value="ECO:0007669"/>
    <property type="project" value="UniProtKB-SubCell"/>
</dbReference>
<keyword evidence="19" id="KW-1185">Reference proteome</keyword>
<keyword evidence="13 14" id="KW-0546">Nucleotide metabolism</keyword>
<feature type="active site" description="Pros-phosphohistidine intermediate" evidence="14 15">
    <location>
        <position position="117"/>
    </location>
</feature>
<dbReference type="EC" id="2.7.4.6" evidence="3 14"/>
<dbReference type="PANTHER" id="PTHR46161">
    <property type="entry name" value="NUCLEOSIDE DIPHOSPHATE KINASE"/>
    <property type="match status" value="1"/>
</dbReference>
<evidence type="ECO:0000256" key="9">
    <source>
        <dbReference type="ARBA" id="ARBA00022741"/>
    </source>
</evidence>
<feature type="binding site" evidence="14 15">
    <location>
        <position position="114"/>
    </location>
    <ligand>
        <name>ATP</name>
        <dbReference type="ChEBI" id="CHEBI:30616"/>
    </ligand>
</feature>
<comment type="catalytic activity">
    <reaction evidence="14">
        <text>a 2'-deoxyribonucleoside 5'-diphosphate + ATP = a 2'-deoxyribonucleoside 5'-triphosphate + ADP</text>
        <dbReference type="Rhea" id="RHEA:44640"/>
        <dbReference type="ChEBI" id="CHEBI:30616"/>
        <dbReference type="ChEBI" id="CHEBI:61560"/>
        <dbReference type="ChEBI" id="CHEBI:73316"/>
        <dbReference type="ChEBI" id="CHEBI:456216"/>
        <dbReference type="EC" id="2.7.4.6"/>
    </reaction>
</comment>
<evidence type="ECO:0000256" key="16">
    <source>
        <dbReference type="RuleBase" id="RU004011"/>
    </source>
</evidence>
<protein>
    <recommendedName>
        <fullName evidence="4 14">Nucleoside diphosphate kinase</fullName>
        <shortName evidence="14">NDK</shortName>
        <shortName evidence="14">NDP kinase</shortName>
        <ecNumber evidence="3 14">2.7.4.6</ecNumber>
    </recommendedName>
    <alternativeName>
        <fullName evidence="14">Nucleoside-2-P kinase</fullName>
    </alternativeName>
</protein>
<evidence type="ECO:0000313" key="19">
    <source>
        <dbReference type="Proteomes" id="UP001320119"/>
    </source>
</evidence>
<evidence type="ECO:0000256" key="7">
    <source>
        <dbReference type="ARBA" id="ARBA00022679"/>
    </source>
</evidence>
<feature type="domain" description="Nucleoside diphosphate kinase-like" evidence="17">
    <location>
        <begin position="3"/>
        <end position="140"/>
    </location>
</feature>
<keyword evidence="10 14" id="KW-0418">Kinase</keyword>
<dbReference type="GO" id="GO:0006228">
    <property type="term" value="P:UTP biosynthetic process"/>
    <property type="evidence" value="ECO:0007669"/>
    <property type="project" value="UniProtKB-UniRule"/>
</dbReference>
<dbReference type="SUPFAM" id="SSF54919">
    <property type="entry name" value="Nucleoside diphosphate kinase, NDK"/>
    <property type="match status" value="1"/>
</dbReference>
<evidence type="ECO:0000256" key="6">
    <source>
        <dbReference type="ARBA" id="ARBA00022553"/>
    </source>
</evidence>
<dbReference type="PRINTS" id="PR01243">
    <property type="entry name" value="NUCDPKINASE"/>
</dbReference>
<feature type="binding site" evidence="14 15">
    <location>
        <position position="93"/>
    </location>
    <ligand>
        <name>ATP</name>
        <dbReference type="ChEBI" id="CHEBI:30616"/>
    </ligand>
</feature>
<evidence type="ECO:0000256" key="3">
    <source>
        <dbReference type="ARBA" id="ARBA00012966"/>
    </source>
</evidence>
<dbReference type="GO" id="GO:0005524">
    <property type="term" value="F:ATP binding"/>
    <property type="evidence" value="ECO:0007669"/>
    <property type="project" value="UniProtKB-UniRule"/>
</dbReference>
<dbReference type="PANTHER" id="PTHR46161:SF3">
    <property type="entry name" value="NUCLEOSIDE DIPHOSPHATE KINASE DDB_G0292928-RELATED"/>
    <property type="match status" value="1"/>
</dbReference>
<keyword evidence="11 14" id="KW-0067">ATP-binding</keyword>
<dbReference type="HAMAP" id="MF_00451">
    <property type="entry name" value="NDP_kinase"/>
    <property type="match status" value="1"/>
</dbReference>
<dbReference type="CDD" id="cd04413">
    <property type="entry name" value="NDPk_I"/>
    <property type="match status" value="1"/>
</dbReference>
<evidence type="ECO:0000256" key="12">
    <source>
        <dbReference type="ARBA" id="ARBA00022842"/>
    </source>
</evidence>
<dbReference type="AlphaFoldDB" id="A0AAN1WI85"/>
<keyword evidence="9 14" id="KW-0547">Nucleotide-binding</keyword>
<comment type="catalytic activity">
    <reaction evidence="14">
        <text>a ribonucleoside 5'-diphosphate + ATP = a ribonucleoside 5'-triphosphate + ADP</text>
        <dbReference type="Rhea" id="RHEA:18113"/>
        <dbReference type="ChEBI" id="CHEBI:30616"/>
        <dbReference type="ChEBI" id="CHEBI:57930"/>
        <dbReference type="ChEBI" id="CHEBI:61557"/>
        <dbReference type="ChEBI" id="CHEBI:456216"/>
        <dbReference type="EC" id="2.7.4.6"/>
    </reaction>
</comment>
<sequence length="141" mass="15235">MAVERTLSIIKPDAVADNVIGKIYTRFEDAGLKVVAAKMMLLSEEKAGGFYAEHKERPFFSELVEFMTSGPVLVQVLEGEGAIAQNRDIMGATNPADAAPGTIRADFAKEVSRNAVHGSDSAASAAREISYFFSESEIFSR</sequence>
<comment type="function">
    <text evidence="14">Major role in the synthesis of nucleoside triphosphates other than ATP. The ATP gamma phosphate is transferred to the NDP beta phosphate via a ping-pong mechanism, using a phosphorylated active-site intermediate.</text>
</comment>
<dbReference type="KEGG" id="marq:MARGE09_P2284"/>
<evidence type="ECO:0000256" key="11">
    <source>
        <dbReference type="ARBA" id="ARBA00022840"/>
    </source>
</evidence>
<evidence type="ECO:0000256" key="10">
    <source>
        <dbReference type="ARBA" id="ARBA00022777"/>
    </source>
</evidence>
<dbReference type="Pfam" id="PF00334">
    <property type="entry name" value="NDK"/>
    <property type="match status" value="1"/>
</dbReference>
<comment type="subunit">
    <text evidence="14">Homotetramer.</text>
</comment>
<name>A0AAN1WI85_9GAMM</name>
<evidence type="ECO:0000259" key="17">
    <source>
        <dbReference type="SMART" id="SM00562"/>
    </source>
</evidence>
<dbReference type="EMBL" id="AP023086">
    <property type="protein sequence ID" value="BCD98083.1"/>
    <property type="molecule type" value="Genomic_DNA"/>
</dbReference>
<dbReference type="Proteomes" id="UP001320119">
    <property type="component" value="Chromosome"/>
</dbReference>
<dbReference type="GO" id="GO:0006241">
    <property type="term" value="P:CTP biosynthetic process"/>
    <property type="evidence" value="ECO:0007669"/>
    <property type="project" value="UniProtKB-UniRule"/>
</dbReference>
<evidence type="ECO:0000256" key="4">
    <source>
        <dbReference type="ARBA" id="ARBA00017632"/>
    </source>
</evidence>
<evidence type="ECO:0000313" key="18">
    <source>
        <dbReference type="EMBL" id="BCD98083.1"/>
    </source>
</evidence>
<dbReference type="InterPro" id="IPR036850">
    <property type="entry name" value="NDK-like_dom_sf"/>
</dbReference>
<reference evidence="18 19" key="1">
    <citation type="journal article" date="2022" name="IScience">
        <title>An ultrasensitive nanofiber-based assay for enzymatic hydrolysis and deep-sea microbial degradation of cellulose.</title>
        <authorList>
            <person name="Tsudome M."/>
            <person name="Tachioka M."/>
            <person name="Miyazaki M."/>
            <person name="Uchimura K."/>
            <person name="Tsuda M."/>
            <person name="Takaki Y."/>
            <person name="Deguchi S."/>
        </authorList>
    </citation>
    <scope>NUCLEOTIDE SEQUENCE [LARGE SCALE GENOMIC DNA]</scope>
    <source>
        <strain evidence="18 19">GE09</strain>
    </source>
</reference>
<dbReference type="GO" id="GO:0006183">
    <property type="term" value="P:GTP biosynthetic process"/>
    <property type="evidence" value="ECO:0007669"/>
    <property type="project" value="UniProtKB-UniRule"/>
</dbReference>
<evidence type="ECO:0000256" key="8">
    <source>
        <dbReference type="ARBA" id="ARBA00022723"/>
    </source>
</evidence>
<comment type="subcellular location">
    <subcellularLocation>
        <location evidence="1 14">Cytoplasm</location>
    </subcellularLocation>
</comment>
<evidence type="ECO:0000256" key="5">
    <source>
        <dbReference type="ARBA" id="ARBA00022490"/>
    </source>
</evidence>
<gene>
    <name evidence="14" type="primary">ndk</name>
    <name evidence="18" type="ORF">MARGE09_P2284</name>
</gene>
<dbReference type="InterPro" id="IPR034907">
    <property type="entry name" value="NDK-like_dom"/>
</dbReference>
<keyword evidence="12 14" id="KW-0460">Magnesium</keyword>
<evidence type="ECO:0000256" key="1">
    <source>
        <dbReference type="ARBA" id="ARBA00004496"/>
    </source>
</evidence>
<dbReference type="RefSeq" id="WP_236982187.1">
    <property type="nucleotide sequence ID" value="NZ_AP023086.1"/>
</dbReference>
<evidence type="ECO:0000256" key="14">
    <source>
        <dbReference type="HAMAP-Rule" id="MF_00451"/>
    </source>
</evidence>
<keyword evidence="6 14" id="KW-0597">Phosphoprotein</keyword>
<keyword evidence="5 14" id="KW-0963">Cytoplasm</keyword>
<dbReference type="PROSITE" id="PS51374">
    <property type="entry name" value="NDPK_LIKE"/>
    <property type="match status" value="1"/>
</dbReference>
<proteinExistence type="inferred from homology"/>
<comment type="similarity">
    <text evidence="2 14 15 16">Belongs to the NDK family.</text>
</comment>
<feature type="binding site" evidence="14 15">
    <location>
        <position position="87"/>
    </location>
    <ligand>
        <name>ATP</name>
        <dbReference type="ChEBI" id="CHEBI:30616"/>
    </ligand>
</feature>
<dbReference type="NCBIfam" id="NF001908">
    <property type="entry name" value="PRK00668.1"/>
    <property type="match status" value="1"/>
</dbReference>
<accession>A0AAN1WI85</accession>
<evidence type="ECO:0000256" key="13">
    <source>
        <dbReference type="ARBA" id="ARBA00023080"/>
    </source>
</evidence>
<dbReference type="GO" id="GO:0004550">
    <property type="term" value="F:nucleoside diphosphate kinase activity"/>
    <property type="evidence" value="ECO:0007669"/>
    <property type="project" value="UniProtKB-UniRule"/>
</dbReference>
<dbReference type="InterPro" id="IPR001564">
    <property type="entry name" value="Nucleoside_diP_kinase"/>
</dbReference>
<dbReference type="Gene3D" id="3.30.70.141">
    <property type="entry name" value="Nucleoside diphosphate kinase-like domain"/>
    <property type="match status" value="1"/>
</dbReference>
<organism evidence="18 19">
    <name type="scientific">Marinagarivorans cellulosilyticus</name>
    <dbReference type="NCBI Taxonomy" id="2721545"/>
    <lineage>
        <taxon>Bacteria</taxon>
        <taxon>Pseudomonadati</taxon>
        <taxon>Pseudomonadota</taxon>
        <taxon>Gammaproteobacteria</taxon>
        <taxon>Cellvibrionales</taxon>
        <taxon>Cellvibrionaceae</taxon>
        <taxon>Marinagarivorans</taxon>
    </lineage>
</organism>
<evidence type="ECO:0000256" key="2">
    <source>
        <dbReference type="ARBA" id="ARBA00008142"/>
    </source>
</evidence>
<dbReference type="GO" id="GO:0046872">
    <property type="term" value="F:metal ion binding"/>
    <property type="evidence" value="ECO:0007669"/>
    <property type="project" value="UniProtKB-KW"/>
</dbReference>
<evidence type="ECO:0000256" key="15">
    <source>
        <dbReference type="PROSITE-ProRule" id="PRU00706"/>
    </source>
</evidence>
<keyword evidence="8 14" id="KW-0479">Metal-binding</keyword>
<keyword evidence="7 14" id="KW-0808">Transferase</keyword>
<feature type="binding site" evidence="14 15">
    <location>
        <position position="11"/>
    </location>
    <ligand>
        <name>ATP</name>
        <dbReference type="ChEBI" id="CHEBI:30616"/>
    </ligand>
</feature>
<dbReference type="SMART" id="SM00562">
    <property type="entry name" value="NDK"/>
    <property type="match status" value="1"/>
</dbReference>